<keyword evidence="2" id="KW-0808">Transferase</keyword>
<evidence type="ECO:0000256" key="1">
    <source>
        <dbReference type="ARBA" id="ARBA00012493"/>
    </source>
</evidence>
<evidence type="ECO:0000256" key="2">
    <source>
        <dbReference type="ARBA" id="ARBA00022679"/>
    </source>
</evidence>
<dbReference type="AlphaFoldDB" id="A0A7Y7V843"/>
<reference evidence="11 12" key="1">
    <citation type="submission" date="2020-04" db="EMBL/GenBank/DDBJ databases">
        <title>Molecular characterization of pseudomonads from Agaricus bisporus reveal novel blotch 2 pathogens in Western Europe.</title>
        <authorList>
            <person name="Taparia T."/>
            <person name="Krijger M."/>
            <person name="Haynes E."/>
            <person name="Elpinstone J.G."/>
            <person name="Noble R."/>
            <person name="Van Der Wolf J."/>
        </authorList>
    </citation>
    <scope>NUCLEOTIDE SEQUENCE [LARGE SCALE GENOMIC DNA]</scope>
    <source>
        <strain evidence="11 12">B7002</strain>
    </source>
</reference>
<feature type="domain" description="Reverse transcriptase" evidence="10">
    <location>
        <begin position="1"/>
        <end position="259"/>
    </location>
</feature>
<dbReference type="GO" id="GO:0003723">
    <property type="term" value="F:RNA binding"/>
    <property type="evidence" value="ECO:0007669"/>
    <property type="project" value="InterPro"/>
</dbReference>
<dbReference type="GO" id="GO:0003964">
    <property type="term" value="F:RNA-directed DNA polymerase activity"/>
    <property type="evidence" value="ECO:0007669"/>
    <property type="project" value="UniProtKB-KW"/>
</dbReference>
<protein>
    <recommendedName>
        <fullName evidence="1">RNA-directed DNA polymerase</fullName>
        <ecNumber evidence="1">2.7.7.49</ecNumber>
    </recommendedName>
</protein>
<proteinExistence type="inferred from homology"/>
<dbReference type="InterPro" id="IPR000123">
    <property type="entry name" value="Reverse_transcriptase_msDNA"/>
</dbReference>
<evidence type="ECO:0000256" key="7">
    <source>
        <dbReference type="ARBA" id="ARBA00023118"/>
    </source>
</evidence>
<dbReference type="PROSITE" id="PS50878">
    <property type="entry name" value="RT_POL"/>
    <property type="match status" value="1"/>
</dbReference>
<dbReference type="RefSeq" id="WP_177034025.1">
    <property type="nucleotide sequence ID" value="NZ_JACAOZ010000012.1"/>
</dbReference>
<dbReference type="PANTHER" id="PTHR34047:SF7">
    <property type="entry name" value="RNA-DIRECTED DNA POLYMERASE"/>
    <property type="match status" value="1"/>
</dbReference>
<keyword evidence="5" id="KW-0460">Magnesium</keyword>
<dbReference type="Proteomes" id="UP000560470">
    <property type="component" value="Unassembled WGS sequence"/>
</dbReference>
<keyword evidence="4" id="KW-0479">Metal-binding</keyword>
<sequence>MSELRKLQKAATLHDLAVILNYEPKFLAYLIYKKTNKYSQFTIPKSSGAPRNISAPCDELKALQRKVKVLLDSCLETIALQVPNLATLSHGFKKDHSIITNADKHRKKLYVLNIDIQDFFGSIHVGRLRGFFITNRSFSLQPKIATILSQIMCHEDKLPQGSPTSPVASNLIGHLLDVRMVSLASKNGCVYSRYADDITFSTNKLKFPQSIAYKIDDTHDWIPGSDLLKIISKSGFGLNHNKTRMQYNRAQQTVTGLIVNSITHTPANFRRTVRAMAHKLFLDGDYYVQEKPKHLKKEKISIPRGQLKKLEGMFSYIYMVDNFNRAKIVSNSSKKQEEFSLRSIERIHGDFLFYKNFYGASAPTIICEGKTDNVYLTCAIKSLHAKFPELASLTKEGKTRLNLRFINYSNLTHRVLGLNGGSADIGLFIRNYARQCGKYKAHPPLNPTIVIVDNDSGSKPIFSAIKDVTGSTYAIPKGKGTVLDTSKTLYKIAQNLYVILTPKIGGKDSMMEHFFPAATLATQYKGKTFEVVRSGPPSTTYSKHVFAQNIIKANQKNIDFSGFEAILGSIKLALDDYPKIITP</sequence>
<comment type="similarity">
    <text evidence="8">Belongs to the bacterial reverse transcriptase family.</text>
</comment>
<comment type="caution">
    <text evidence="11">The sequence shown here is derived from an EMBL/GenBank/DDBJ whole genome shotgun (WGS) entry which is preliminary data.</text>
</comment>
<evidence type="ECO:0000313" key="11">
    <source>
        <dbReference type="EMBL" id="NVZ57753.1"/>
    </source>
</evidence>
<evidence type="ECO:0000256" key="4">
    <source>
        <dbReference type="ARBA" id="ARBA00022723"/>
    </source>
</evidence>
<dbReference type="SUPFAM" id="SSF56672">
    <property type="entry name" value="DNA/RNA polymerases"/>
    <property type="match status" value="1"/>
</dbReference>
<evidence type="ECO:0000256" key="8">
    <source>
        <dbReference type="ARBA" id="ARBA00034120"/>
    </source>
</evidence>
<gene>
    <name evidence="11" type="ORF">HX797_15910</name>
</gene>
<dbReference type="InterPro" id="IPR051083">
    <property type="entry name" value="GrpII_Intron_Splice-Mob/Def"/>
</dbReference>
<dbReference type="EMBL" id="JACAOZ010000012">
    <property type="protein sequence ID" value="NVZ57753.1"/>
    <property type="molecule type" value="Genomic_DNA"/>
</dbReference>
<dbReference type="CDD" id="cd03487">
    <property type="entry name" value="RT_Bac_retron_II"/>
    <property type="match status" value="1"/>
</dbReference>
<keyword evidence="6 11" id="KW-0695">RNA-directed DNA polymerase</keyword>
<keyword evidence="3" id="KW-0548">Nucleotidyltransferase</keyword>
<accession>A0A7Y7V843</accession>
<evidence type="ECO:0000256" key="5">
    <source>
        <dbReference type="ARBA" id="ARBA00022842"/>
    </source>
</evidence>
<dbReference type="InterPro" id="IPR043502">
    <property type="entry name" value="DNA/RNA_pol_sf"/>
</dbReference>
<keyword evidence="7" id="KW-0051">Antiviral defense</keyword>
<dbReference type="EC" id="2.7.7.49" evidence="1"/>
<name>A0A7Y7V843_9PSED</name>
<evidence type="ECO:0000256" key="9">
    <source>
        <dbReference type="ARBA" id="ARBA00048173"/>
    </source>
</evidence>
<evidence type="ECO:0000256" key="6">
    <source>
        <dbReference type="ARBA" id="ARBA00022918"/>
    </source>
</evidence>
<dbReference type="PRINTS" id="PR00866">
    <property type="entry name" value="RNADNAPOLMS"/>
</dbReference>
<comment type="catalytic activity">
    <reaction evidence="9">
        <text>DNA(n) + a 2'-deoxyribonucleoside 5'-triphosphate = DNA(n+1) + diphosphate</text>
        <dbReference type="Rhea" id="RHEA:22508"/>
        <dbReference type="Rhea" id="RHEA-COMP:17339"/>
        <dbReference type="Rhea" id="RHEA-COMP:17340"/>
        <dbReference type="ChEBI" id="CHEBI:33019"/>
        <dbReference type="ChEBI" id="CHEBI:61560"/>
        <dbReference type="ChEBI" id="CHEBI:173112"/>
        <dbReference type="EC" id="2.7.7.49"/>
    </reaction>
</comment>
<dbReference type="PANTHER" id="PTHR34047">
    <property type="entry name" value="NUCLEAR INTRON MATURASE 1, MITOCHONDRIAL-RELATED"/>
    <property type="match status" value="1"/>
</dbReference>
<evidence type="ECO:0000256" key="3">
    <source>
        <dbReference type="ARBA" id="ARBA00022695"/>
    </source>
</evidence>
<organism evidence="11 12">
    <name type="scientific">Pseudomonas edaphica</name>
    <dbReference type="NCBI Taxonomy" id="2006980"/>
    <lineage>
        <taxon>Bacteria</taxon>
        <taxon>Pseudomonadati</taxon>
        <taxon>Pseudomonadota</taxon>
        <taxon>Gammaproteobacteria</taxon>
        <taxon>Pseudomonadales</taxon>
        <taxon>Pseudomonadaceae</taxon>
        <taxon>Pseudomonas</taxon>
    </lineage>
</organism>
<dbReference type="GO" id="GO:0051607">
    <property type="term" value="P:defense response to virus"/>
    <property type="evidence" value="ECO:0007669"/>
    <property type="project" value="UniProtKB-KW"/>
</dbReference>
<dbReference type="GO" id="GO:0046872">
    <property type="term" value="F:metal ion binding"/>
    <property type="evidence" value="ECO:0007669"/>
    <property type="project" value="UniProtKB-KW"/>
</dbReference>
<evidence type="ECO:0000313" key="12">
    <source>
        <dbReference type="Proteomes" id="UP000560470"/>
    </source>
</evidence>
<dbReference type="InterPro" id="IPR000477">
    <property type="entry name" value="RT_dom"/>
</dbReference>
<evidence type="ECO:0000259" key="10">
    <source>
        <dbReference type="PROSITE" id="PS50878"/>
    </source>
</evidence>
<dbReference type="Pfam" id="PF00078">
    <property type="entry name" value="RVT_1"/>
    <property type="match status" value="1"/>
</dbReference>
<dbReference type="NCBIfam" id="NF038237">
    <property type="entry name" value="retron_Ec67_fus"/>
    <property type="match status" value="1"/>
</dbReference>
<dbReference type="InterPro" id="IPR053543">
    <property type="entry name" value="Bacterial_RT"/>
</dbReference>